<protein>
    <submittedName>
        <fullName evidence="2">Uncharacterized protein</fullName>
    </submittedName>
</protein>
<dbReference type="Proteomes" id="UP000199689">
    <property type="component" value="Unassembled WGS sequence"/>
</dbReference>
<sequence length="55" mass="6409">MGELFKTNHTIDEWLDKVGVQIVLDGEHMTEEDKEAARKNGDLVKIKNQRDKEKK</sequence>
<feature type="region of interest" description="Disordered" evidence="1">
    <location>
        <begin position="30"/>
        <end position="55"/>
    </location>
</feature>
<dbReference type="AlphaFoldDB" id="A0A1G5VEV4"/>
<evidence type="ECO:0000313" key="2">
    <source>
        <dbReference type="EMBL" id="SDA44382.1"/>
    </source>
</evidence>
<gene>
    <name evidence="2" type="ORF">SAMN02910343_00608</name>
</gene>
<dbReference type="GeneID" id="87755644"/>
<dbReference type="STRING" id="209880.SAMN02910343_00608"/>
<proteinExistence type="predicted"/>
<evidence type="ECO:0000313" key="3">
    <source>
        <dbReference type="Proteomes" id="UP000199689"/>
    </source>
</evidence>
<name>A0A1G5VEV4_9FIRM</name>
<evidence type="ECO:0000256" key="1">
    <source>
        <dbReference type="SAM" id="MobiDB-lite"/>
    </source>
</evidence>
<dbReference type="EMBL" id="FMXA01000006">
    <property type="protein sequence ID" value="SDA44382.1"/>
    <property type="molecule type" value="Genomic_DNA"/>
</dbReference>
<reference evidence="2 3" key="1">
    <citation type="submission" date="2016-10" db="EMBL/GenBank/DDBJ databases">
        <authorList>
            <person name="de Groot N.N."/>
        </authorList>
    </citation>
    <scope>NUCLEOTIDE SEQUENCE [LARGE SCALE GENOMIC DNA]</scope>
    <source>
        <strain evidence="2 3">DSM 15230</strain>
    </source>
</reference>
<organism evidence="2 3">
    <name type="scientific">Allisonella histaminiformans</name>
    <dbReference type="NCBI Taxonomy" id="209880"/>
    <lineage>
        <taxon>Bacteria</taxon>
        <taxon>Bacillati</taxon>
        <taxon>Bacillota</taxon>
        <taxon>Negativicutes</taxon>
        <taxon>Veillonellales</taxon>
        <taxon>Veillonellaceae</taxon>
        <taxon>Allisonella</taxon>
    </lineage>
</organism>
<dbReference type="RefSeq" id="WP_091363710.1">
    <property type="nucleotide sequence ID" value="NZ_FMXA01000006.1"/>
</dbReference>
<dbReference type="OrthoDB" id="1634418at2"/>
<accession>A0A1G5VEV4</accession>
<keyword evidence="3" id="KW-1185">Reference proteome</keyword>